<evidence type="ECO:0000259" key="8">
    <source>
        <dbReference type="SMART" id="SM01217"/>
    </source>
</evidence>
<dbReference type="Pfam" id="PF00933">
    <property type="entry name" value="Glyco_hydro_3"/>
    <property type="match status" value="1"/>
</dbReference>
<dbReference type="Pfam" id="PF14310">
    <property type="entry name" value="Fn3-like"/>
    <property type="match status" value="1"/>
</dbReference>
<keyword evidence="6 7" id="KW-0326">Glycosidase</keyword>
<dbReference type="InterPro" id="IPR017853">
    <property type="entry name" value="GH"/>
</dbReference>
<evidence type="ECO:0000256" key="1">
    <source>
        <dbReference type="ARBA" id="ARBA00000448"/>
    </source>
</evidence>
<dbReference type="InterPro" id="IPR036962">
    <property type="entry name" value="Glyco_hydro_3_N_sf"/>
</dbReference>
<dbReference type="InterPro" id="IPR036881">
    <property type="entry name" value="Glyco_hydro_3_C_sf"/>
</dbReference>
<dbReference type="Gene3D" id="3.40.50.1700">
    <property type="entry name" value="Glycoside hydrolase family 3 C-terminal domain"/>
    <property type="match status" value="1"/>
</dbReference>
<dbReference type="PRINTS" id="PR00133">
    <property type="entry name" value="GLHYDRLASE3"/>
</dbReference>
<name>A0A7S0JI70_9EUKA</name>
<dbReference type="SUPFAM" id="SSF52279">
    <property type="entry name" value="Beta-D-glucan exohydrolase, C-terminal domain"/>
    <property type="match status" value="1"/>
</dbReference>
<feature type="domain" description="Fibronectin type III-like" evidence="8">
    <location>
        <begin position="643"/>
        <end position="713"/>
    </location>
</feature>
<organism evidence="9">
    <name type="scientific">Calcidiscus leptoporus</name>
    <dbReference type="NCBI Taxonomy" id="127549"/>
    <lineage>
        <taxon>Eukaryota</taxon>
        <taxon>Haptista</taxon>
        <taxon>Haptophyta</taxon>
        <taxon>Prymnesiophyceae</taxon>
        <taxon>Coccolithales</taxon>
        <taxon>Calcidiscaceae</taxon>
        <taxon>Calcidiscus</taxon>
    </lineage>
</organism>
<evidence type="ECO:0000256" key="3">
    <source>
        <dbReference type="ARBA" id="ARBA00012744"/>
    </source>
</evidence>
<dbReference type="Gene3D" id="3.20.20.300">
    <property type="entry name" value="Glycoside hydrolase, family 3, N-terminal domain"/>
    <property type="match status" value="1"/>
</dbReference>
<dbReference type="PANTHER" id="PTHR42715:SF10">
    <property type="entry name" value="BETA-GLUCOSIDASE"/>
    <property type="match status" value="1"/>
</dbReference>
<evidence type="ECO:0000256" key="5">
    <source>
        <dbReference type="ARBA" id="ARBA00023277"/>
    </source>
</evidence>
<dbReference type="EMBL" id="HBER01055781">
    <property type="protein sequence ID" value="CAD8552556.1"/>
    <property type="molecule type" value="Transcribed_RNA"/>
</dbReference>
<dbReference type="InterPro" id="IPR026891">
    <property type="entry name" value="Fn3-like"/>
</dbReference>
<accession>A0A7S0JI70</accession>
<evidence type="ECO:0000256" key="4">
    <source>
        <dbReference type="ARBA" id="ARBA00022801"/>
    </source>
</evidence>
<dbReference type="GO" id="GO:0008422">
    <property type="term" value="F:beta-glucosidase activity"/>
    <property type="evidence" value="ECO:0007669"/>
    <property type="project" value="UniProtKB-EC"/>
</dbReference>
<dbReference type="AlphaFoldDB" id="A0A7S0JI70"/>
<proteinExistence type="inferred from homology"/>
<comment type="catalytic activity">
    <reaction evidence="1">
        <text>Hydrolysis of terminal, non-reducing beta-D-glucosyl residues with release of beta-D-glucose.</text>
        <dbReference type="EC" id="3.2.1.21"/>
    </reaction>
</comment>
<dbReference type="PANTHER" id="PTHR42715">
    <property type="entry name" value="BETA-GLUCOSIDASE"/>
    <property type="match status" value="1"/>
</dbReference>
<sequence>MPSGQRNAAVAPAEAFTGVAMRVMPSNTASPTAEAIRPSVYHEQAQMLVRRMTLKEKASLCSGSGFWTLEPIERLSISKVLIADGPHGLRKDCGASHLGLSDSVRATCFPTASALGASWDRELLYKVGQALGAECAAQDVAAILGPGINIKRHPLCGRNFEYFSEDPFVSGELAVAFINGVQQNGVGTSLKHFACNQQEKDRLVVDTLVDERTLREIYLPAFESAVRRAQPWTVMCAYNRLNGVHCSEHNWLNNRVLRSEWGFEGLIVTDWGAIVDRVTGLISGVDLEMPASGGYNDQRIASAVRSRMLNVAVLDTTAVRIIQFTLAAMARRSLQQGLTGSAAPKSVGAVQEPLALLEANDAFARRAAVQSAVLLKNEAGVLPIARNARVALIGGFAEQPRYQGSGSSKVNAYRLETPLEVMRDAAACAGEVVYAQGFDPVSAAPDSALISEAVRVAAAADVVVVVAGLPPAFESEGFDREHMRLPEQINELISAVAAAQRNMVVALCNGAPVEMPWVQECPAILELYLGGQAGARALVDLLYGHACPCGKLAETFAVRASDHASHAHFAAHPRQVVYREGLNVGYRHFVTHGIDVLFPFGHGLSYTTFAYADLVLGATEIGQQESLTLTMTIANTGAFTAAEVVQVYVRDVVASVFRPERELREFEKVWLEPGEKRQISFTLLPRAFAFFDIISHDWYVEPGAYDILIGSSLLDIRLSSQIDVVGAKRETNPNLAPAAPPRSYVALTNAQMDAMGLSVPPPDPLRPFSIRTTIGEFADHGGVFGSGFFAILRKAMGTVEDPIEERLRVEMVRALPLQQFANFANGNAGRVVMPDFIVYLLLCLFKCSPGQTREGEVTSSSRGMAAQREDQRLLSHCCAPARVSL</sequence>
<dbReference type="SUPFAM" id="SSF51445">
    <property type="entry name" value="(Trans)glycosidases"/>
    <property type="match status" value="1"/>
</dbReference>
<evidence type="ECO:0000256" key="6">
    <source>
        <dbReference type="ARBA" id="ARBA00023295"/>
    </source>
</evidence>
<keyword evidence="5" id="KW-0119">Carbohydrate metabolism</keyword>
<dbReference type="InterPro" id="IPR019800">
    <property type="entry name" value="Glyco_hydro_3_AS"/>
</dbReference>
<dbReference type="Pfam" id="PF01915">
    <property type="entry name" value="Glyco_hydro_3_C"/>
    <property type="match status" value="1"/>
</dbReference>
<evidence type="ECO:0000256" key="7">
    <source>
        <dbReference type="RuleBase" id="RU361161"/>
    </source>
</evidence>
<keyword evidence="4 7" id="KW-0378">Hydrolase</keyword>
<reference evidence="9" key="1">
    <citation type="submission" date="2021-01" db="EMBL/GenBank/DDBJ databases">
        <authorList>
            <person name="Corre E."/>
            <person name="Pelletier E."/>
            <person name="Niang G."/>
            <person name="Scheremetjew M."/>
            <person name="Finn R."/>
            <person name="Kale V."/>
            <person name="Holt S."/>
            <person name="Cochrane G."/>
            <person name="Meng A."/>
            <person name="Brown T."/>
            <person name="Cohen L."/>
        </authorList>
    </citation>
    <scope>NUCLEOTIDE SEQUENCE</scope>
    <source>
        <strain evidence="9">RCC1130</strain>
    </source>
</reference>
<comment type="similarity">
    <text evidence="2 7">Belongs to the glycosyl hydrolase 3 family.</text>
</comment>
<gene>
    <name evidence="9" type="ORF">CLEP1334_LOCUS27847</name>
</gene>
<dbReference type="InterPro" id="IPR001764">
    <property type="entry name" value="Glyco_hydro_3_N"/>
</dbReference>
<dbReference type="Gene3D" id="2.60.40.10">
    <property type="entry name" value="Immunoglobulins"/>
    <property type="match status" value="1"/>
</dbReference>
<evidence type="ECO:0000256" key="2">
    <source>
        <dbReference type="ARBA" id="ARBA00005336"/>
    </source>
</evidence>
<dbReference type="InterPro" id="IPR002772">
    <property type="entry name" value="Glyco_hydro_3_C"/>
</dbReference>
<dbReference type="FunFam" id="2.60.40.10:FF:000495">
    <property type="entry name" value="Periplasmic beta-glucosidase"/>
    <property type="match status" value="1"/>
</dbReference>
<dbReference type="InterPro" id="IPR013783">
    <property type="entry name" value="Ig-like_fold"/>
</dbReference>
<dbReference type="SMART" id="SM01217">
    <property type="entry name" value="Fn3_like"/>
    <property type="match status" value="1"/>
</dbReference>
<dbReference type="GO" id="GO:0005975">
    <property type="term" value="P:carbohydrate metabolic process"/>
    <property type="evidence" value="ECO:0007669"/>
    <property type="project" value="InterPro"/>
</dbReference>
<dbReference type="InterPro" id="IPR050288">
    <property type="entry name" value="Cellulose_deg_GH3"/>
</dbReference>
<dbReference type="PROSITE" id="PS00775">
    <property type="entry name" value="GLYCOSYL_HYDROL_F3"/>
    <property type="match status" value="1"/>
</dbReference>
<protein>
    <recommendedName>
        <fullName evidence="3">beta-glucosidase</fullName>
        <ecNumber evidence="3">3.2.1.21</ecNumber>
    </recommendedName>
</protein>
<dbReference type="EC" id="3.2.1.21" evidence="3"/>
<evidence type="ECO:0000313" key="9">
    <source>
        <dbReference type="EMBL" id="CAD8552556.1"/>
    </source>
</evidence>